<feature type="domain" description="XdhC- CoxI" evidence="1">
    <location>
        <begin position="1"/>
        <end position="47"/>
    </location>
</feature>
<protein>
    <recommendedName>
        <fullName evidence="1">XdhC- CoxI domain-containing protein</fullName>
    </recommendedName>
</protein>
<comment type="caution">
    <text evidence="2">The sequence shown here is derived from an EMBL/GenBank/DDBJ whole genome shotgun (WGS) entry which is preliminary data.</text>
</comment>
<dbReference type="EMBL" id="LAZR01054541">
    <property type="protein sequence ID" value="KKK78325.1"/>
    <property type="molecule type" value="Genomic_DNA"/>
</dbReference>
<dbReference type="PANTHER" id="PTHR30388">
    <property type="entry name" value="ALDEHYDE OXIDOREDUCTASE MOLYBDENUM COFACTOR ASSEMBLY PROTEIN"/>
    <property type="match status" value="1"/>
</dbReference>
<dbReference type="Pfam" id="PF02625">
    <property type="entry name" value="XdhC_CoxI"/>
    <property type="match status" value="1"/>
</dbReference>
<dbReference type="PANTHER" id="PTHR30388:SF6">
    <property type="entry name" value="XANTHINE DEHYDROGENASE SUBUNIT A-RELATED"/>
    <property type="match status" value="1"/>
</dbReference>
<dbReference type="InterPro" id="IPR052698">
    <property type="entry name" value="MoCofactor_Util/Proc"/>
</dbReference>
<accession>A0A0F8YWT0</accession>
<evidence type="ECO:0000259" key="1">
    <source>
        <dbReference type="Pfam" id="PF02625"/>
    </source>
</evidence>
<dbReference type="InterPro" id="IPR003777">
    <property type="entry name" value="XdhC_CoxI"/>
</dbReference>
<reference evidence="2" key="1">
    <citation type="journal article" date="2015" name="Nature">
        <title>Complex archaea that bridge the gap between prokaryotes and eukaryotes.</title>
        <authorList>
            <person name="Spang A."/>
            <person name="Saw J.H."/>
            <person name="Jorgensen S.L."/>
            <person name="Zaremba-Niedzwiedzka K."/>
            <person name="Martijn J."/>
            <person name="Lind A.E."/>
            <person name="van Eijk R."/>
            <person name="Schleper C."/>
            <person name="Guy L."/>
            <person name="Ettema T.J."/>
        </authorList>
    </citation>
    <scope>NUCLEOTIDE SEQUENCE</scope>
</reference>
<dbReference type="AlphaFoldDB" id="A0A0F8YWT0"/>
<name>A0A0F8YWT0_9ZZZZ</name>
<proteinExistence type="predicted"/>
<feature type="non-terminal residue" evidence="2">
    <location>
        <position position="1"/>
    </location>
</feature>
<sequence>PREVGAKMLICLDGTTYGSIGGGGGERQVQSAAIRCLLKDKKPEILDIDLTDDLGIKDGDVCGGNLSVFVEPFF</sequence>
<gene>
    <name evidence="2" type="ORF">LCGC14_2844710</name>
</gene>
<evidence type="ECO:0000313" key="2">
    <source>
        <dbReference type="EMBL" id="KKK78325.1"/>
    </source>
</evidence>
<organism evidence="2">
    <name type="scientific">marine sediment metagenome</name>
    <dbReference type="NCBI Taxonomy" id="412755"/>
    <lineage>
        <taxon>unclassified sequences</taxon>
        <taxon>metagenomes</taxon>
        <taxon>ecological metagenomes</taxon>
    </lineage>
</organism>